<feature type="domain" description="GH3 middle" evidence="1">
    <location>
        <begin position="297"/>
        <end position="362"/>
    </location>
</feature>
<dbReference type="InterPro" id="IPR042099">
    <property type="entry name" value="ANL_N_sf"/>
</dbReference>
<sequence length="509" mass="57429">MAILGPIIKAALNVHEYFTHVDNHVEAQEKVLQNLLDKAKDTAFGENYDFNSILASDEPAAMFADAVPYHDYNSMDEKWWQRIKKGEENVTWPGLPNYMARSSGTTGKKSKMIPVTDEMLDAIRAAGTRQVSSLTNFDLDAEVFEKEALALGSSTDLDEVDGFKVGEISGIAASNIPEFLESKYRPGSEISRIDDWDERVERIAQESGDWDIAMISGIPSWLEMMLKKVMDHHGVDSIHDVWPSLSVYTSGGVAFEPYRKSFEKLFSKPVQIVDTYLASEGFIACQQRQETDSMQLITDGGIYFEFVPFKPEYIEPDGSISQNAPALTMAQVEKDVDYVLIISTVSGAWRYLIGDTIAFTDVDHAEIKITGRTKFFLNVVGSQLSVLKMEKAVQELQEQFNTSIKEFTVYARQDDQGDFYHYWYLGTDTETSEEDLKEALDQSLQEANKNYKVARTKALKGVKVTKVDPDIFAAWNEHQKKKGGQVKMAKVLSDDKQEAWEEFVTNYKG</sequence>
<gene>
    <name evidence="3" type="ORF">EJ995_06215</name>
</gene>
<name>A0A3S9MX72_9FLAO</name>
<protein>
    <submittedName>
        <fullName evidence="3">GH3 auxin-responsive promoter</fullName>
    </submittedName>
</protein>
<dbReference type="InterPro" id="IPR055378">
    <property type="entry name" value="GH3_C"/>
</dbReference>
<organism evidence="3 4">
    <name type="scientific">Nonlabens ponticola</name>
    <dbReference type="NCBI Taxonomy" id="2496866"/>
    <lineage>
        <taxon>Bacteria</taxon>
        <taxon>Pseudomonadati</taxon>
        <taxon>Bacteroidota</taxon>
        <taxon>Flavobacteriia</taxon>
        <taxon>Flavobacteriales</taxon>
        <taxon>Flavobacteriaceae</taxon>
        <taxon>Nonlabens</taxon>
    </lineage>
</organism>
<dbReference type="Proteomes" id="UP000279600">
    <property type="component" value="Chromosome"/>
</dbReference>
<accession>A0A3S9MX72</accession>
<dbReference type="RefSeq" id="WP_126446684.1">
    <property type="nucleotide sequence ID" value="NZ_CP034549.1"/>
</dbReference>
<dbReference type="InterPro" id="IPR055377">
    <property type="entry name" value="GH3_M"/>
</dbReference>
<dbReference type="GO" id="GO:0016881">
    <property type="term" value="F:acid-amino acid ligase activity"/>
    <property type="evidence" value="ECO:0007669"/>
    <property type="project" value="TreeGrafter"/>
</dbReference>
<dbReference type="EMBL" id="CP034549">
    <property type="protein sequence ID" value="AZQ43841.1"/>
    <property type="molecule type" value="Genomic_DNA"/>
</dbReference>
<dbReference type="PANTHER" id="PTHR31901">
    <property type="entry name" value="GH3 DOMAIN-CONTAINING PROTEIN"/>
    <property type="match status" value="1"/>
</dbReference>
<keyword evidence="4" id="KW-1185">Reference proteome</keyword>
<evidence type="ECO:0000313" key="3">
    <source>
        <dbReference type="EMBL" id="AZQ43841.1"/>
    </source>
</evidence>
<dbReference type="Pfam" id="PF03321">
    <property type="entry name" value="GH3"/>
    <property type="match status" value="1"/>
</dbReference>
<dbReference type="InterPro" id="IPR004993">
    <property type="entry name" value="GH3"/>
</dbReference>
<evidence type="ECO:0000313" key="4">
    <source>
        <dbReference type="Proteomes" id="UP000279600"/>
    </source>
</evidence>
<feature type="domain" description="GH3 C-terminal" evidence="2">
    <location>
        <begin position="389"/>
        <end position="494"/>
    </location>
</feature>
<reference evidence="3 4" key="1">
    <citation type="submission" date="2018-12" db="EMBL/GenBank/DDBJ databases">
        <title>Complete genome of Nonlabens sp. MJ115.</title>
        <authorList>
            <person name="Choi H.S."/>
            <person name="Jung J."/>
        </authorList>
    </citation>
    <scope>NUCLEOTIDE SEQUENCE [LARGE SCALE GENOMIC DNA]</scope>
    <source>
        <strain evidence="3 4">MJ115</strain>
    </source>
</reference>
<dbReference type="OrthoDB" id="5678283at2"/>
<dbReference type="PANTHER" id="PTHR31901:SF9">
    <property type="entry name" value="GH3 DOMAIN-CONTAINING PROTEIN"/>
    <property type="match status" value="1"/>
</dbReference>
<proteinExistence type="predicted"/>
<evidence type="ECO:0000259" key="1">
    <source>
        <dbReference type="Pfam" id="PF23571"/>
    </source>
</evidence>
<dbReference type="Pfam" id="PF23571">
    <property type="entry name" value="GH3_M"/>
    <property type="match status" value="1"/>
</dbReference>
<dbReference type="AlphaFoldDB" id="A0A3S9MX72"/>
<dbReference type="Pfam" id="PF23572">
    <property type="entry name" value="GH3_C"/>
    <property type="match status" value="1"/>
</dbReference>
<dbReference type="KEGG" id="noj:EJ995_06215"/>
<evidence type="ECO:0000259" key="2">
    <source>
        <dbReference type="Pfam" id="PF23572"/>
    </source>
</evidence>
<dbReference type="Gene3D" id="3.40.50.12780">
    <property type="entry name" value="N-terminal domain of ligase-like"/>
    <property type="match status" value="1"/>
</dbReference>
<dbReference type="GO" id="GO:0005737">
    <property type="term" value="C:cytoplasm"/>
    <property type="evidence" value="ECO:0007669"/>
    <property type="project" value="TreeGrafter"/>
</dbReference>
<dbReference type="SUPFAM" id="SSF56801">
    <property type="entry name" value="Acetyl-CoA synthetase-like"/>
    <property type="match status" value="1"/>
</dbReference>